<dbReference type="InterPro" id="IPR000719">
    <property type="entry name" value="Prot_kinase_dom"/>
</dbReference>
<keyword evidence="5" id="KW-0418">Kinase</keyword>
<gene>
    <name evidence="10" type="ORF">GCM10009750_21750</name>
</gene>
<dbReference type="EC" id="2.7.11.1" evidence="2"/>
<feature type="binding site" evidence="7">
    <location>
        <position position="51"/>
    </location>
    <ligand>
        <name>ATP</name>
        <dbReference type="ChEBI" id="CHEBI:30616"/>
    </ligand>
</feature>
<dbReference type="EMBL" id="BAAANK010000005">
    <property type="protein sequence ID" value="GAA1836470.1"/>
    <property type="molecule type" value="Genomic_DNA"/>
</dbReference>
<dbReference type="PROSITE" id="PS00109">
    <property type="entry name" value="PROTEIN_KINASE_TYR"/>
    <property type="match status" value="1"/>
</dbReference>
<keyword evidence="4 7" id="KW-0547">Nucleotide-binding</keyword>
<keyword evidence="3" id="KW-0808">Transferase</keyword>
<dbReference type="PANTHER" id="PTHR43671">
    <property type="entry name" value="SERINE/THREONINE-PROTEIN KINASE NEK"/>
    <property type="match status" value="1"/>
</dbReference>
<evidence type="ECO:0000256" key="8">
    <source>
        <dbReference type="SAM" id="MobiDB-lite"/>
    </source>
</evidence>
<evidence type="ECO:0000256" key="1">
    <source>
        <dbReference type="ARBA" id="ARBA00010886"/>
    </source>
</evidence>
<dbReference type="Gene3D" id="1.10.510.10">
    <property type="entry name" value="Transferase(Phosphotransferase) domain 1"/>
    <property type="match status" value="1"/>
</dbReference>
<accession>A0ABN2MRW8</accession>
<evidence type="ECO:0000256" key="3">
    <source>
        <dbReference type="ARBA" id="ARBA00022679"/>
    </source>
</evidence>
<dbReference type="SUPFAM" id="SSF56112">
    <property type="entry name" value="Protein kinase-like (PK-like)"/>
    <property type="match status" value="1"/>
</dbReference>
<dbReference type="InterPro" id="IPR011009">
    <property type="entry name" value="Kinase-like_dom_sf"/>
</dbReference>
<dbReference type="Proteomes" id="UP001501746">
    <property type="component" value="Unassembled WGS sequence"/>
</dbReference>
<dbReference type="RefSeq" id="WP_157428685.1">
    <property type="nucleotide sequence ID" value="NZ_BAAANK010000005.1"/>
</dbReference>
<dbReference type="CDD" id="cd14014">
    <property type="entry name" value="STKc_PknB_like"/>
    <property type="match status" value="1"/>
</dbReference>
<evidence type="ECO:0000256" key="2">
    <source>
        <dbReference type="ARBA" id="ARBA00012513"/>
    </source>
</evidence>
<comment type="similarity">
    <text evidence="1">Belongs to the protein kinase superfamily. NEK Ser/Thr protein kinase family. NIMA subfamily.</text>
</comment>
<evidence type="ECO:0000256" key="5">
    <source>
        <dbReference type="ARBA" id="ARBA00022777"/>
    </source>
</evidence>
<proteinExistence type="inferred from homology"/>
<dbReference type="PROSITE" id="PS50011">
    <property type="entry name" value="PROTEIN_KINASE_DOM"/>
    <property type="match status" value="1"/>
</dbReference>
<comment type="caution">
    <text evidence="10">The sequence shown here is derived from an EMBL/GenBank/DDBJ whole genome shotgun (WGS) entry which is preliminary data.</text>
</comment>
<keyword evidence="11" id="KW-1185">Reference proteome</keyword>
<feature type="region of interest" description="Disordered" evidence="8">
    <location>
        <begin position="285"/>
        <end position="309"/>
    </location>
</feature>
<dbReference type="Gene3D" id="3.30.200.20">
    <property type="entry name" value="Phosphorylase Kinase, domain 1"/>
    <property type="match status" value="1"/>
</dbReference>
<keyword evidence="6 7" id="KW-0067">ATP-binding</keyword>
<evidence type="ECO:0000313" key="10">
    <source>
        <dbReference type="EMBL" id="GAA1836470.1"/>
    </source>
</evidence>
<feature type="compositionally biased region" description="Basic residues" evidence="8">
    <location>
        <begin position="289"/>
        <end position="301"/>
    </location>
</feature>
<evidence type="ECO:0000313" key="11">
    <source>
        <dbReference type="Proteomes" id="UP001501746"/>
    </source>
</evidence>
<evidence type="ECO:0000259" key="9">
    <source>
        <dbReference type="PROSITE" id="PS50011"/>
    </source>
</evidence>
<dbReference type="InterPro" id="IPR017441">
    <property type="entry name" value="Protein_kinase_ATP_BS"/>
</dbReference>
<sequence>MDTADASAPESAHAVPLLLDRYRPMARIGRGGMAFVFRGRDEYLGRDVAIKVFSGGNEEHTEMYRAELRMLAALNHHGVVSIIDAGVDTSAPEDPRPFLVMQLVRGTTVRDRVAERPISVREIGEIGYEVAEALEYVHAQHVIHRDITPSNIMIVNYGTQHARERAMLTDFGIAVEAADAGFQSETITGTAPYLSPEQVRNQPLTTASDIYSLGLVLLECFTRERAFPGAHIPSAMARLTEEPDMPPELVPEPWRSLLQRMTAAEPEHRPTAAELSSEIRLALRDIRPRQHSRGMPWRRRRGAADTSQR</sequence>
<dbReference type="InterPro" id="IPR008266">
    <property type="entry name" value="Tyr_kinase_AS"/>
</dbReference>
<evidence type="ECO:0000256" key="7">
    <source>
        <dbReference type="PROSITE-ProRule" id="PRU10141"/>
    </source>
</evidence>
<dbReference type="InterPro" id="IPR050660">
    <property type="entry name" value="NEK_Ser/Thr_kinase"/>
</dbReference>
<organism evidence="10 11">
    <name type="scientific">Agromyces salentinus</name>
    <dbReference type="NCBI Taxonomy" id="269421"/>
    <lineage>
        <taxon>Bacteria</taxon>
        <taxon>Bacillati</taxon>
        <taxon>Actinomycetota</taxon>
        <taxon>Actinomycetes</taxon>
        <taxon>Micrococcales</taxon>
        <taxon>Microbacteriaceae</taxon>
        <taxon>Agromyces</taxon>
    </lineage>
</organism>
<dbReference type="Pfam" id="PF00069">
    <property type="entry name" value="Pkinase"/>
    <property type="match status" value="1"/>
</dbReference>
<dbReference type="PROSITE" id="PS00107">
    <property type="entry name" value="PROTEIN_KINASE_ATP"/>
    <property type="match status" value="1"/>
</dbReference>
<protein>
    <recommendedName>
        <fullName evidence="2">non-specific serine/threonine protein kinase</fullName>
        <ecNumber evidence="2">2.7.11.1</ecNumber>
    </recommendedName>
</protein>
<evidence type="ECO:0000256" key="4">
    <source>
        <dbReference type="ARBA" id="ARBA00022741"/>
    </source>
</evidence>
<dbReference type="PANTHER" id="PTHR43671:SF13">
    <property type="entry name" value="SERINE_THREONINE-PROTEIN KINASE NEK2"/>
    <property type="match status" value="1"/>
</dbReference>
<name>A0ABN2MRW8_9MICO</name>
<evidence type="ECO:0000256" key="6">
    <source>
        <dbReference type="ARBA" id="ARBA00022840"/>
    </source>
</evidence>
<reference evidence="10 11" key="1">
    <citation type="journal article" date="2019" name="Int. J. Syst. Evol. Microbiol.">
        <title>The Global Catalogue of Microorganisms (GCM) 10K type strain sequencing project: providing services to taxonomists for standard genome sequencing and annotation.</title>
        <authorList>
            <consortium name="The Broad Institute Genomics Platform"/>
            <consortium name="The Broad Institute Genome Sequencing Center for Infectious Disease"/>
            <person name="Wu L."/>
            <person name="Ma J."/>
        </authorList>
    </citation>
    <scope>NUCLEOTIDE SEQUENCE [LARGE SCALE GENOMIC DNA]</scope>
    <source>
        <strain evidence="10 11">JCM 14323</strain>
    </source>
</reference>
<feature type="domain" description="Protein kinase" evidence="9">
    <location>
        <begin position="22"/>
        <end position="281"/>
    </location>
</feature>